<name>A0A2M7YLT6_9BACT</name>
<accession>A0A2M7YLT6</accession>
<comment type="caution">
    <text evidence="1">The sequence shown here is derived from an EMBL/GenBank/DDBJ whole genome shotgun (WGS) entry which is preliminary data.</text>
</comment>
<evidence type="ECO:0000313" key="2">
    <source>
        <dbReference type="Proteomes" id="UP000230941"/>
    </source>
</evidence>
<proteinExistence type="predicted"/>
<protein>
    <recommendedName>
        <fullName evidence="3">RES domain-containing protein</fullName>
    </recommendedName>
</protein>
<dbReference type="Proteomes" id="UP000230941">
    <property type="component" value="Unassembled WGS sequence"/>
</dbReference>
<reference evidence="2" key="1">
    <citation type="submission" date="2017-09" db="EMBL/GenBank/DDBJ databases">
        <title>Depth-based differentiation of microbial function through sediment-hosted aquifers and enrichment of novel symbionts in the deep terrestrial subsurface.</title>
        <authorList>
            <person name="Probst A.J."/>
            <person name="Ladd B."/>
            <person name="Jarett J.K."/>
            <person name="Geller-Mcgrath D.E."/>
            <person name="Sieber C.M.K."/>
            <person name="Emerson J.B."/>
            <person name="Anantharaman K."/>
            <person name="Thomas B.C."/>
            <person name="Malmstrom R."/>
            <person name="Stieglmeier M."/>
            <person name="Klingl A."/>
            <person name="Woyke T."/>
            <person name="Ryan C.M."/>
            <person name="Banfield J.F."/>
        </authorList>
    </citation>
    <scope>NUCLEOTIDE SEQUENCE [LARGE SCALE GENOMIC DNA]</scope>
</reference>
<organism evidence="1 2">
    <name type="scientific">Candidatus Portnoybacteria bacterium CG_4_9_14_3_um_filter_43_11</name>
    <dbReference type="NCBI Taxonomy" id="1974805"/>
    <lineage>
        <taxon>Bacteria</taxon>
        <taxon>Candidatus Portnoyibacteriota</taxon>
    </lineage>
</organism>
<dbReference type="EMBL" id="PFWG01000030">
    <property type="protein sequence ID" value="PJA63938.1"/>
    <property type="molecule type" value="Genomic_DNA"/>
</dbReference>
<dbReference type="AlphaFoldDB" id="A0A2M7YLT6"/>
<gene>
    <name evidence="1" type="ORF">CO160_01215</name>
</gene>
<sequence>MTNINTIPKNLLRKFIIHRKLSGTVSFLRYLQKKGQLKDFCVFCEANGYNPQLSLQLPLGILFHGSRELRSVLIPNISIGRHSKAENRALLYATDDPNYAIFLAILNLRNGGASVKMTGKKPVLTVDLDFVNGPSKIKDGYVHIISSKSFKKTRNKEYVADTSVKVLFIVPVTFKDLTAPICIQSES</sequence>
<evidence type="ECO:0008006" key="3">
    <source>
        <dbReference type="Google" id="ProtNLM"/>
    </source>
</evidence>
<evidence type="ECO:0000313" key="1">
    <source>
        <dbReference type="EMBL" id="PJA63938.1"/>
    </source>
</evidence>